<keyword evidence="7" id="KW-0732">Signal</keyword>
<evidence type="ECO:0000256" key="6">
    <source>
        <dbReference type="ARBA" id="ARBA00023242"/>
    </source>
</evidence>
<feature type="chain" id="PRO_5004170021" description="Zn(2)-C6 fungal-type domain-containing protein" evidence="7">
    <location>
        <begin position="21"/>
        <end position="603"/>
    </location>
</feature>
<dbReference type="PANTHER" id="PTHR47338">
    <property type="entry name" value="ZN(II)2CYS6 TRANSCRIPTION FACTOR (EUROFUNG)-RELATED"/>
    <property type="match status" value="1"/>
</dbReference>
<feature type="domain" description="Zn(2)-C6 fungal-type" evidence="8">
    <location>
        <begin position="88"/>
        <end position="121"/>
    </location>
</feature>
<dbReference type="InterPro" id="IPR001138">
    <property type="entry name" value="Zn2Cys6_DnaBD"/>
</dbReference>
<dbReference type="CDD" id="cd12148">
    <property type="entry name" value="fungal_TF_MHR"/>
    <property type="match status" value="1"/>
</dbReference>
<dbReference type="GO" id="GO:0003677">
    <property type="term" value="F:DNA binding"/>
    <property type="evidence" value="ECO:0007669"/>
    <property type="project" value="UniProtKB-KW"/>
</dbReference>
<evidence type="ECO:0000256" key="1">
    <source>
        <dbReference type="ARBA" id="ARBA00004123"/>
    </source>
</evidence>
<dbReference type="OrthoDB" id="1924787at2759"/>
<dbReference type="AlphaFoldDB" id="Q0CDI1"/>
<dbReference type="EMBL" id="CH476605">
    <property type="protein sequence ID" value="EAU31426.1"/>
    <property type="molecule type" value="Genomic_DNA"/>
</dbReference>
<dbReference type="GeneID" id="4353429"/>
<accession>Q0CDI1</accession>
<dbReference type="STRING" id="341663.Q0CDI1"/>
<proteinExistence type="predicted"/>
<dbReference type="Pfam" id="PF04082">
    <property type="entry name" value="Fungal_trans"/>
    <property type="match status" value="1"/>
</dbReference>
<keyword evidence="3" id="KW-0805">Transcription regulation</keyword>
<organism evidence="9 10">
    <name type="scientific">Aspergillus terreus (strain NIH 2624 / FGSC A1156)</name>
    <dbReference type="NCBI Taxonomy" id="341663"/>
    <lineage>
        <taxon>Eukaryota</taxon>
        <taxon>Fungi</taxon>
        <taxon>Dikarya</taxon>
        <taxon>Ascomycota</taxon>
        <taxon>Pezizomycotina</taxon>
        <taxon>Eurotiomycetes</taxon>
        <taxon>Eurotiomycetidae</taxon>
        <taxon>Eurotiales</taxon>
        <taxon>Aspergillaceae</taxon>
        <taxon>Aspergillus</taxon>
        <taxon>Aspergillus subgen. Circumdati</taxon>
    </lineage>
</organism>
<dbReference type="GO" id="GO:0009893">
    <property type="term" value="P:positive regulation of metabolic process"/>
    <property type="evidence" value="ECO:0007669"/>
    <property type="project" value="UniProtKB-ARBA"/>
</dbReference>
<evidence type="ECO:0000313" key="9">
    <source>
        <dbReference type="EMBL" id="EAU31426.1"/>
    </source>
</evidence>
<keyword evidence="4" id="KW-0238">DNA-binding</keyword>
<dbReference type="PANTHER" id="PTHR47338:SF16">
    <property type="entry name" value="TRANSCRIPTION FACTOR, PUTATIVE (AFU_ORTHOLOGUE AFUA_2G09360)-RELATED"/>
    <property type="match status" value="1"/>
</dbReference>
<dbReference type="SMART" id="SM00906">
    <property type="entry name" value="Fungal_trans"/>
    <property type="match status" value="1"/>
</dbReference>
<evidence type="ECO:0000313" key="10">
    <source>
        <dbReference type="Proteomes" id="UP000007963"/>
    </source>
</evidence>
<feature type="signal peptide" evidence="7">
    <location>
        <begin position="1"/>
        <end position="20"/>
    </location>
</feature>
<evidence type="ECO:0000256" key="3">
    <source>
        <dbReference type="ARBA" id="ARBA00023015"/>
    </source>
</evidence>
<keyword evidence="5" id="KW-0804">Transcription</keyword>
<dbReference type="SMART" id="SM00066">
    <property type="entry name" value="GAL4"/>
    <property type="match status" value="1"/>
</dbReference>
<dbReference type="InterPro" id="IPR036864">
    <property type="entry name" value="Zn2-C6_fun-type_DNA-bd_sf"/>
</dbReference>
<dbReference type="GO" id="GO:0006351">
    <property type="term" value="P:DNA-templated transcription"/>
    <property type="evidence" value="ECO:0007669"/>
    <property type="project" value="InterPro"/>
</dbReference>
<evidence type="ECO:0000256" key="5">
    <source>
        <dbReference type="ARBA" id="ARBA00023163"/>
    </source>
</evidence>
<dbReference type="eggNOG" id="ENOG502SJWB">
    <property type="taxonomic scope" value="Eukaryota"/>
</dbReference>
<reference evidence="10" key="1">
    <citation type="submission" date="2005-09" db="EMBL/GenBank/DDBJ databases">
        <title>Annotation of the Aspergillus terreus NIH2624 genome.</title>
        <authorList>
            <person name="Birren B.W."/>
            <person name="Lander E.S."/>
            <person name="Galagan J.E."/>
            <person name="Nusbaum C."/>
            <person name="Devon K."/>
            <person name="Henn M."/>
            <person name="Ma L.-J."/>
            <person name="Jaffe D.B."/>
            <person name="Butler J."/>
            <person name="Alvarez P."/>
            <person name="Gnerre S."/>
            <person name="Grabherr M."/>
            <person name="Kleber M."/>
            <person name="Mauceli E.W."/>
            <person name="Brockman W."/>
            <person name="Rounsley S."/>
            <person name="Young S.K."/>
            <person name="LaButti K."/>
            <person name="Pushparaj V."/>
            <person name="DeCaprio D."/>
            <person name="Crawford M."/>
            <person name="Koehrsen M."/>
            <person name="Engels R."/>
            <person name="Montgomery P."/>
            <person name="Pearson M."/>
            <person name="Howarth C."/>
            <person name="Larson L."/>
            <person name="Luoma S."/>
            <person name="White J."/>
            <person name="Alvarado L."/>
            <person name="Kodira C.D."/>
            <person name="Zeng Q."/>
            <person name="Oleary S."/>
            <person name="Yandava C."/>
            <person name="Denning D.W."/>
            <person name="Nierman W.C."/>
            <person name="Milne T."/>
            <person name="Madden K."/>
        </authorList>
    </citation>
    <scope>NUCLEOTIDE SEQUENCE [LARGE SCALE GENOMIC DNA]</scope>
    <source>
        <strain evidence="10">NIH 2624 / FGSC A1156</strain>
    </source>
</reference>
<dbReference type="PROSITE" id="PS50048">
    <property type="entry name" value="ZN2_CY6_FUNGAL_2"/>
    <property type="match status" value="1"/>
</dbReference>
<dbReference type="GO" id="GO:0000981">
    <property type="term" value="F:DNA-binding transcription factor activity, RNA polymerase II-specific"/>
    <property type="evidence" value="ECO:0007669"/>
    <property type="project" value="InterPro"/>
</dbReference>
<gene>
    <name evidence="9" type="ORF">ATEG_08253</name>
</gene>
<dbReference type="GO" id="GO:0005634">
    <property type="term" value="C:nucleus"/>
    <property type="evidence" value="ECO:0007669"/>
    <property type="project" value="UniProtKB-SubCell"/>
</dbReference>
<name>Q0CDI1_ASPTN</name>
<dbReference type="SUPFAM" id="SSF57701">
    <property type="entry name" value="Zn2/Cys6 DNA-binding domain"/>
    <property type="match status" value="1"/>
</dbReference>
<dbReference type="GO" id="GO:0008270">
    <property type="term" value="F:zinc ion binding"/>
    <property type="evidence" value="ECO:0007669"/>
    <property type="project" value="InterPro"/>
</dbReference>
<keyword evidence="2" id="KW-0479">Metal-binding</keyword>
<comment type="subcellular location">
    <subcellularLocation>
        <location evidence="1">Nucleus</location>
    </subcellularLocation>
</comment>
<evidence type="ECO:0000256" key="7">
    <source>
        <dbReference type="SAM" id="SignalP"/>
    </source>
</evidence>
<dbReference type="InterPro" id="IPR050815">
    <property type="entry name" value="TF_fung"/>
</dbReference>
<dbReference type="Gene3D" id="4.10.240.10">
    <property type="entry name" value="Zn(2)-C6 fungal-type DNA-binding domain"/>
    <property type="match status" value="1"/>
</dbReference>
<dbReference type="HOGENOM" id="CLU_026304_1_0_1"/>
<dbReference type="InterPro" id="IPR007219">
    <property type="entry name" value="XnlR_reg_dom"/>
</dbReference>
<dbReference type="Proteomes" id="UP000007963">
    <property type="component" value="Unassembled WGS sequence"/>
</dbReference>
<protein>
    <recommendedName>
        <fullName evidence="8">Zn(2)-C6 fungal-type domain-containing protein</fullName>
    </recommendedName>
</protein>
<sequence length="603" mass="67346">MLPSCCVLLLVLEIEEEVMLKAGQIGARPKEATREPKAPTTTYVVGPLHIHTSSWSSRPNAGKGDLWQTTQKSPRTCCLNIVMKVAKSCTQCRAAKRKCSGGTAPNSACTICTQKGKHCSLRVIVNSNRRIAPVTTASDPSTVVGDDVRDGLIGLYLRSIHDKPHTLFHPASLKSRVADGSLPNAVLFSILSFAARLSTDRTVRDRAGSFFQTAKEALKKTIDEVTLDNIHATVLIGNICGAEGDSNAESLFFGQCVSVRVPYGIAFRMALILRLPEASPEDDRLTREIKLRTYWSLYMIDQWSSAGLDIPRQITDTNHHPLPMSESEFWTLQPGEQVPDPSVSVHQPGLWGYMVILARIFGRIQELHRKLANSQLSDAEAEEYTRQLALEFEQFSHDLPSHVKFTRGSLERHAMMGSGATFVALHLGYHHYSTLLYFHYLDSTHTQVPNQALFAARCKFHAAAFSDLLSSSNDIPGCEAVYFIVAHMTVISSSALLHTLLFGEPNELPDTRKRLFSNFQVLLKLKQYWPDVSKMITRLFTFQQACIRSTDRVYVVDKWIVKFLLQHALPIEDNRRPPATQSFAERDRFAEDALSILRPAGPE</sequence>
<evidence type="ECO:0000256" key="4">
    <source>
        <dbReference type="ARBA" id="ARBA00023125"/>
    </source>
</evidence>
<dbReference type="OMA" id="VYATVGH"/>
<dbReference type="RefSeq" id="XP_001216874.1">
    <property type="nucleotide sequence ID" value="XM_001216874.1"/>
</dbReference>
<evidence type="ECO:0000256" key="2">
    <source>
        <dbReference type="ARBA" id="ARBA00022723"/>
    </source>
</evidence>
<keyword evidence="6" id="KW-0539">Nucleus</keyword>
<evidence type="ECO:0000259" key="8">
    <source>
        <dbReference type="PROSITE" id="PS50048"/>
    </source>
</evidence>
<dbReference type="PROSITE" id="PS00463">
    <property type="entry name" value="ZN2_CY6_FUNGAL_1"/>
    <property type="match status" value="1"/>
</dbReference>
<dbReference type="CDD" id="cd00067">
    <property type="entry name" value="GAL4"/>
    <property type="match status" value="1"/>
</dbReference>
<dbReference type="VEuPathDB" id="FungiDB:ATEG_08253"/>